<keyword evidence="5" id="KW-0418">Kinase</keyword>
<dbReference type="Gene3D" id="1.10.287.130">
    <property type="match status" value="1"/>
</dbReference>
<dbReference type="InterPro" id="IPR036097">
    <property type="entry name" value="HisK_dim/P_sf"/>
</dbReference>
<organism evidence="9">
    <name type="scientific">freshwater metagenome</name>
    <dbReference type="NCBI Taxonomy" id="449393"/>
    <lineage>
        <taxon>unclassified sequences</taxon>
        <taxon>metagenomes</taxon>
        <taxon>ecological metagenomes</taxon>
    </lineage>
</organism>
<feature type="domain" description="Histidine kinase" evidence="8">
    <location>
        <begin position="160"/>
        <end position="376"/>
    </location>
</feature>
<dbReference type="SUPFAM" id="SSF47384">
    <property type="entry name" value="Homodimeric domain of signal transducing histidine kinase"/>
    <property type="match status" value="1"/>
</dbReference>
<keyword evidence="7" id="KW-0472">Membrane</keyword>
<reference evidence="9" key="1">
    <citation type="submission" date="2020-05" db="EMBL/GenBank/DDBJ databases">
        <authorList>
            <person name="Chiriac C."/>
            <person name="Salcher M."/>
            <person name="Ghai R."/>
            <person name="Kavagutti S V."/>
        </authorList>
    </citation>
    <scope>NUCLEOTIDE SEQUENCE</scope>
</reference>
<dbReference type="FunFam" id="3.30.565.10:FF:000006">
    <property type="entry name" value="Sensor histidine kinase WalK"/>
    <property type="match status" value="1"/>
</dbReference>
<dbReference type="AlphaFoldDB" id="A0A6J7FAN5"/>
<dbReference type="InterPro" id="IPR004358">
    <property type="entry name" value="Sig_transdc_His_kin-like_C"/>
</dbReference>
<keyword evidence="7" id="KW-0812">Transmembrane</keyword>
<evidence type="ECO:0000313" key="9">
    <source>
        <dbReference type="EMBL" id="CAB4892081.1"/>
    </source>
</evidence>
<dbReference type="PANTHER" id="PTHR45453:SF1">
    <property type="entry name" value="PHOSPHATE REGULON SENSOR PROTEIN PHOR"/>
    <property type="match status" value="1"/>
</dbReference>
<dbReference type="SMART" id="SM00387">
    <property type="entry name" value="HATPase_c"/>
    <property type="match status" value="1"/>
</dbReference>
<evidence type="ECO:0000256" key="4">
    <source>
        <dbReference type="ARBA" id="ARBA00022679"/>
    </source>
</evidence>
<dbReference type="CDD" id="cd00075">
    <property type="entry name" value="HATPase"/>
    <property type="match status" value="1"/>
</dbReference>
<gene>
    <name evidence="9" type="ORF">UFOPK3516_00457</name>
</gene>
<dbReference type="Pfam" id="PF02518">
    <property type="entry name" value="HATPase_c"/>
    <property type="match status" value="1"/>
</dbReference>
<dbReference type="EC" id="2.7.13.3" evidence="2"/>
<keyword evidence="6" id="KW-0902">Two-component regulatory system</keyword>
<protein>
    <recommendedName>
        <fullName evidence="2">histidine kinase</fullName>
        <ecNumber evidence="2">2.7.13.3</ecNumber>
    </recommendedName>
</protein>
<dbReference type="PRINTS" id="PR00344">
    <property type="entry name" value="BCTRLSENSOR"/>
</dbReference>
<name>A0A6J7FAN5_9ZZZZ</name>
<evidence type="ECO:0000256" key="7">
    <source>
        <dbReference type="SAM" id="Phobius"/>
    </source>
</evidence>
<dbReference type="GO" id="GO:0004721">
    <property type="term" value="F:phosphoprotein phosphatase activity"/>
    <property type="evidence" value="ECO:0007669"/>
    <property type="project" value="TreeGrafter"/>
</dbReference>
<feature type="transmembrane region" description="Helical" evidence="7">
    <location>
        <begin position="6"/>
        <end position="28"/>
    </location>
</feature>
<dbReference type="CDD" id="cd00082">
    <property type="entry name" value="HisKA"/>
    <property type="match status" value="1"/>
</dbReference>
<dbReference type="Pfam" id="PF00512">
    <property type="entry name" value="HisKA"/>
    <property type="match status" value="1"/>
</dbReference>
<dbReference type="Gene3D" id="3.30.565.10">
    <property type="entry name" value="Histidine kinase-like ATPase, C-terminal domain"/>
    <property type="match status" value="1"/>
</dbReference>
<dbReference type="InterPro" id="IPR050351">
    <property type="entry name" value="BphY/WalK/GraS-like"/>
</dbReference>
<dbReference type="PROSITE" id="PS50109">
    <property type="entry name" value="HIS_KIN"/>
    <property type="match status" value="1"/>
</dbReference>
<dbReference type="GO" id="GO:0005886">
    <property type="term" value="C:plasma membrane"/>
    <property type="evidence" value="ECO:0007669"/>
    <property type="project" value="TreeGrafter"/>
</dbReference>
<accession>A0A6J7FAN5</accession>
<dbReference type="SMART" id="SM00388">
    <property type="entry name" value="HisKA"/>
    <property type="match status" value="1"/>
</dbReference>
<dbReference type="PANTHER" id="PTHR45453">
    <property type="entry name" value="PHOSPHATE REGULON SENSOR PROTEIN PHOR"/>
    <property type="match status" value="1"/>
</dbReference>
<dbReference type="InterPro" id="IPR036890">
    <property type="entry name" value="HATPase_C_sf"/>
</dbReference>
<evidence type="ECO:0000259" key="8">
    <source>
        <dbReference type="PROSITE" id="PS50109"/>
    </source>
</evidence>
<comment type="catalytic activity">
    <reaction evidence="1">
        <text>ATP + protein L-histidine = ADP + protein N-phospho-L-histidine.</text>
        <dbReference type="EC" id="2.7.13.3"/>
    </reaction>
</comment>
<dbReference type="SUPFAM" id="SSF55874">
    <property type="entry name" value="ATPase domain of HSP90 chaperone/DNA topoisomerase II/histidine kinase"/>
    <property type="match status" value="1"/>
</dbReference>
<dbReference type="InterPro" id="IPR005467">
    <property type="entry name" value="His_kinase_dom"/>
</dbReference>
<keyword evidence="7" id="KW-1133">Transmembrane helix</keyword>
<dbReference type="GO" id="GO:0016036">
    <property type="term" value="P:cellular response to phosphate starvation"/>
    <property type="evidence" value="ECO:0007669"/>
    <property type="project" value="TreeGrafter"/>
</dbReference>
<evidence type="ECO:0000256" key="3">
    <source>
        <dbReference type="ARBA" id="ARBA00022553"/>
    </source>
</evidence>
<sequence>MTVSLVLMLLVLGAIAGALIAVLIFWALQLRQRAARAARDAETTGLTWGIVDTFAMIDVPTVLVDAHMNVKAASDAALSLAMLGSGRVTAPELMAIVKEAFSSQQTVAREIELSRGPFAEAAIRVEVRAAKMSSNLVLLFMADRSEYQRLEEVRRDFIANISHELKTPIGAISLLAEALIEASDDPDMVRNFSLRLGGEAERLAGITREIIELSRLQADGAIIAFESVDLNSVVAQAVDQHRIFAASKGIDIVVGKSGQVTLLADETRLVLAVSNLVSNAVQYSPDGSRVGVGITHTDGHVEISVTDQGIGMTKEESERVFERFYRTDQARSRTTGGTGLGLSIVKHIVANHGGDIRLWTQPGAGSTFTIRLPEAAPSGEEKSVA</sequence>
<dbReference type="InterPro" id="IPR003661">
    <property type="entry name" value="HisK_dim/P_dom"/>
</dbReference>
<evidence type="ECO:0000256" key="2">
    <source>
        <dbReference type="ARBA" id="ARBA00012438"/>
    </source>
</evidence>
<evidence type="ECO:0000256" key="1">
    <source>
        <dbReference type="ARBA" id="ARBA00000085"/>
    </source>
</evidence>
<proteinExistence type="predicted"/>
<evidence type="ECO:0000256" key="6">
    <source>
        <dbReference type="ARBA" id="ARBA00023012"/>
    </source>
</evidence>
<keyword evidence="4" id="KW-0808">Transferase</keyword>
<keyword evidence="3" id="KW-0597">Phosphoprotein</keyword>
<dbReference type="GO" id="GO:0000155">
    <property type="term" value="F:phosphorelay sensor kinase activity"/>
    <property type="evidence" value="ECO:0007669"/>
    <property type="project" value="InterPro"/>
</dbReference>
<dbReference type="EMBL" id="CAFBMB010000021">
    <property type="protein sequence ID" value="CAB4892081.1"/>
    <property type="molecule type" value="Genomic_DNA"/>
</dbReference>
<evidence type="ECO:0000256" key="5">
    <source>
        <dbReference type="ARBA" id="ARBA00022777"/>
    </source>
</evidence>
<dbReference type="InterPro" id="IPR003594">
    <property type="entry name" value="HATPase_dom"/>
</dbReference>